<dbReference type="InterPro" id="IPR050707">
    <property type="entry name" value="HTH_MetabolicPath_Reg"/>
</dbReference>
<evidence type="ECO:0000256" key="1">
    <source>
        <dbReference type="ARBA" id="ARBA00023015"/>
    </source>
</evidence>
<dbReference type="InterPro" id="IPR036390">
    <property type="entry name" value="WH_DNA-bd_sf"/>
</dbReference>
<dbReference type="Gene3D" id="1.10.10.10">
    <property type="entry name" value="Winged helix-like DNA-binding domain superfamily/Winged helix DNA-binding domain"/>
    <property type="match status" value="1"/>
</dbReference>
<protein>
    <submittedName>
        <fullName evidence="6">IclR family transcriptional regulator</fullName>
    </submittedName>
</protein>
<dbReference type="KEGG" id="spue:AB5L97_02220"/>
<dbReference type="RefSeq" id="WP_369046278.1">
    <property type="nucleotide sequence ID" value="NZ_CP163302.1"/>
</dbReference>
<feature type="domain" description="IclR-ED" evidence="5">
    <location>
        <begin position="68"/>
        <end position="262"/>
    </location>
</feature>
<dbReference type="PROSITE" id="PS51078">
    <property type="entry name" value="ICLR_ED"/>
    <property type="match status" value="1"/>
</dbReference>
<organism evidence="6">
    <name type="scientific">Sinomonas puerhi</name>
    <dbReference type="NCBI Taxonomy" id="3238584"/>
    <lineage>
        <taxon>Bacteria</taxon>
        <taxon>Bacillati</taxon>
        <taxon>Actinomycetota</taxon>
        <taxon>Actinomycetes</taxon>
        <taxon>Micrococcales</taxon>
        <taxon>Micrococcaceae</taxon>
        <taxon>Sinomonas</taxon>
    </lineage>
</organism>
<dbReference type="Gene3D" id="3.30.450.40">
    <property type="match status" value="1"/>
</dbReference>
<dbReference type="GO" id="GO:0003700">
    <property type="term" value="F:DNA-binding transcription factor activity"/>
    <property type="evidence" value="ECO:0007669"/>
    <property type="project" value="TreeGrafter"/>
</dbReference>
<dbReference type="GO" id="GO:0045892">
    <property type="term" value="P:negative regulation of DNA-templated transcription"/>
    <property type="evidence" value="ECO:0007669"/>
    <property type="project" value="TreeGrafter"/>
</dbReference>
<evidence type="ECO:0000256" key="2">
    <source>
        <dbReference type="ARBA" id="ARBA00023125"/>
    </source>
</evidence>
<proteinExistence type="predicted"/>
<gene>
    <name evidence="6" type="ORF">AB5L97_02220</name>
</gene>
<dbReference type="PROSITE" id="PS51077">
    <property type="entry name" value="HTH_ICLR"/>
    <property type="match status" value="1"/>
</dbReference>
<evidence type="ECO:0000259" key="5">
    <source>
        <dbReference type="PROSITE" id="PS51078"/>
    </source>
</evidence>
<dbReference type="InterPro" id="IPR014757">
    <property type="entry name" value="Tscrpt_reg_IclR_C"/>
</dbReference>
<feature type="domain" description="HTH iclR-type" evidence="4">
    <location>
        <begin position="14"/>
        <end position="74"/>
    </location>
</feature>
<dbReference type="PANTHER" id="PTHR30136:SF24">
    <property type="entry name" value="HTH-TYPE TRANSCRIPTIONAL REPRESSOR ALLR"/>
    <property type="match status" value="1"/>
</dbReference>
<accession>A0AB39L3V3</accession>
<dbReference type="GO" id="GO:0003677">
    <property type="term" value="F:DNA binding"/>
    <property type="evidence" value="ECO:0007669"/>
    <property type="project" value="UniProtKB-KW"/>
</dbReference>
<evidence type="ECO:0000259" key="4">
    <source>
        <dbReference type="PROSITE" id="PS51077"/>
    </source>
</evidence>
<dbReference type="Pfam" id="PF01614">
    <property type="entry name" value="IclR_C"/>
    <property type="match status" value="1"/>
</dbReference>
<sequence>MQKFQIVKKPAYAIESVDNALQLILMLQERDSVRVHEAAERLGVAQSTAHRLLATLVYRGFALQDEGRRYTAGPAFSDDSRHGRLQDVVARALPHLDELTAAVGETSNLVTRFGTSVRFLASAESRQILRVGDRTGSVLPARLSSGGKAMLATLDPATLRQLFTGRGAQMSGEQLGEEALRALEAELAAVRESGVAINRGLTEPGLVAMGAAVPAPGGGSSHRAWLGVSLSVPDSRAGALDEPETREALLACCSSIAASLDAAGLTEPR</sequence>
<evidence type="ECO:0000256" key="3">
    <source>
        <dbReference type="ARBA" id="ARBA00023163"/>
    </source>
</evidence>
<dbReference type="Pfam" id="PF09339">
    <property type="entry name" value="HTH_IclR"/>
    <property type="match status" value="1"/>
</dbReference>
<dbReference type="InterPro" id="IPR036388">
    <property type="entry name" value="WH-like_DNA-bd_sf"/>
</dbReference>
<dbReference type="InterPro" id="IPR029016">
    <property type="entry name" value="GAF-like_dom_sf"/>
</dbReference>
<name>A0AB39L3V3_9MICC</name>
<dbReference type="SMART" id="SM00346">
    <property type="entry name" value="HTH_ICLR"/>
    <property type="match status" value="1"/>
</dbReference>
<keyword evidence="1" id="KW-0805">Transcription regulation</keyword>
<dbReference type="SUPFAM" id="SSF55781">
    <property type="entry name" value="GAF domain-like"/>
    <property type="match status" value="1"/>
</dbReference>
<dbReference type="PANTHER" id="PTHR30136">
    <property type="entry name" value="HELIX-TURN-HELIX TRANSCRIPTIONAL REGULATOR, ICLR FAMILY"/>
    <property type="match status" value="1"/>
</dbReference>
<dbReference type="EMBL" id="CP163302">
    <property type="protein sequence ID" value="XDP45856.1"/>
    <property type="molecule type" value="Genomic_DNA"/>
</dbReference>
<dbReference type="AlphaFoldDB" id="A0AB39L3V3"/>
<dbReference type="SUPFAM" id="SSF46785">
    <property type="entry name" value="Winged helix' DNA-binding domain"/>
    <property type="match status" value="1"/>
</dbReference>
<reference evidence="6" key="1">
    <citation type="submission" date="2024-07" db="EMBL/GenBank/DDBJ databases">
        <authorList>
            <person name="fu j."/>
        </authorList>
    </citation>
    <scope>NUCLEOTIDE SEQUENCE</scope>
    <source>
        <strain evidence="6">P10A9</strain>
    </source>
</reference>
<keyword evidence="2" id="KW-0238">DNA-binding</keyword>
<evidence type="ECO:0000313" key="6">
    <source>
        <dbReference type="EMBL" id="XDP45856.1"/>
    </source>
</evidence>
<dbReference type="InterPro" id="IPR005471">
    <property type="entry name" value="Tscrpt_reg_IclR_N"/>
</dbReference>
<keyword evidence="3" id="KW-0804">Transcription</keyword>